<accession>A0A212QXV2</accession>
<gene>
    <name evidence="3" type="primary">rlpA</name>
    <name evidence="7" type="ORF">SAMN07250955_10499</name>
</gene>
<feature type="compositionally biased region" description="Low complexity" evidence="5">
    <location>
        <begin position="141"/>
        <end position="155"/>
    </location>
</feature>
<organism evidence="7 8">
    <name type="scientific">Arboricoccus pini</name>
    <dbReference type="NCBI Taxonomy" id="1963835"/>
    <lineage>
        <taxon>Bacteria</taxon>
        <taxon>Pseudomonadati</taxon>
        <taxon>Pseudomonadota</taxon>
        <taxon>Alphaproteobacteria</taxon>
        <taxon>Geminicoccales</taxon>
        <taxon>Geminicoccaceae</taxon>
        <taxon>Arboricoccus</taxon>
    </lineage>
</organism>
<keyword evidence="7" id="KW-0449">Lipoprotein</keyword>
<dbReference type="AlphaFoldDB" id="A0A212QXV2"/>
<dbReference type="Proteomes" id="UP000197065">
    <property type="component" value="Unassembled WGS sequence"/>
</dbReference>
<reference evidence="7 8" key="1">
    <citation type="submission" date="2017-06" db="EMBL/GenBank/DDBJ databases">
        <authorList>
            <person name="Kim H.J."/>
            <person name="Triplett B.A."/>
        </authorList>
    </citation>
    <scope>NUCLEOTIDE SEQUENCE [LARGE SCALE GENOMIC DNA]</scope>
    <source>
        <strain evidence="7 8">B29T1</strain>
    </source>
</reference>
<name>A0A212QXV2_9PROT</name>
<evidence type="ECO:0000256" key="1">
    <source>
        <dbReference type="ARBA" id="ARBA00023239"/>
    </source>
</evidence>
<dbReference type="PANTHER" id="PTHR34183:SF8">
    <property type="entry name" value="ENDOLYTIC PEPTIDOGLYCAN TRANSGLYCOSYLASE RLPA-RELATED"/>
    <property type="match status" value="1"/>
</dbReference>
<sequence precursor="true">MNPIATMSMVAVLSGILITPSFAETASGDRNADNDGFSQVGKASWYGPGLHGRQTASGDSFDQNALTAAHRRLPLGSTVMVTNLQNGRSVTVLINDRGPFVPGRVIDLSRAAARDLGMTRSGVARVRIERVDEPSSDDTTADASNTNDAGNLPAF</sequence>
<dbReference type="EMBL" id="FYEH01000004">
    <property type="protein sequence ID" value="SNB64539.1"/>
    <property type="molecule type" value="Genomic_DNA"/>
</dbReference>
<dbReference type="GO" id="GO:0008932">
    <property type="term" value="F:lytic endotransglycosylase activity"/>
    <property type="evidence" value="ECO:0007669"/>
    <property type="project" value="UniProtKB-UniRule"/>
</dbReference>
<dbReference type="NCBIfam" id="TIGR00413">
    <property type="entry name" value="rlpA"/>
    <property type="match status" value="1"/>
</dbReference>
<proteinExistence type="inferred from homology"/>
<dbReference type="InterPro" id="IPR036908">
    <property type="entry name" value="RlpA-like_sf"/>
</dbReference>
<dbReference type="InterPro" id="IPR009009">
    <property type="entry name" value="RlpA-like_DPBB"/>
</dbReference>
<feature type="chain" id="PRO_5013415397" description="Endolytic peptidoglycan transglycosylase RlpA" evidence="3">
    <location>
        <begin position="24"/>
        <end position="155"/>
    </location>
</feature>
<feature type="signal peptide" evidence="3">
    <location>
        <begin position="1"/>
        <end position="23"/>
    </location>
</feature>
<dbReference type="InterPro" id="IPR012997">
    <property type="entry name" value="RplA"/>
</dbReference>
<keyword evidence="1 3" id="KW-0456">Lyase</keyword>
<dbReference type="InterPro" id="IPR034718">
    <property type="entry name" value="RlpA"/>
</dbReference>
<keyword evidence="2 3" id="KW-0961">Cell wall biogenesis/degradation</keyword>
<dbReference type="Gene3D" id="2.40.40.10">
    <property type="entry name" value="RlpA-like domain"/>
    <property type="match status" value="1"/>
</dbReference>
<feature type="region of interest" description="Disordered" evidence="5">
    <location>
        <begin position="129"/>
        <end position="155"/>
    </location>
</feature>
<dbReference type="PANTHER" id="PTHR34183">
    <property type="entry name" value="ENDOLYTIC PEPTIDOGLYCAN TRANSGLYCOSYLASE RLPA"/>
    <property type="match status" value="1"/>
</dbReference>
<protein>
    <recommendedName>
        <fullName evidence="3">Endolytic peptidoglycan transglycosylase RlpA</fullName>
        <ecNumber evidence="3">4.2.2.-</ecNumber>
    </recommendedName>
</protein>
<dbReference type="SUPFAM" id="SSF50685">
    <property type="entry name" value="Barwin-like endoglucanases"/>
    <property type="match status" value="1"/>
</dbReference>
<dbReference type="GO" id="GO:0071555">
    <property type="term" value="P:cell wall organization"/>
    <property type="evidence" value="ECO:0007669"/>
    <property type="project" value="UniProtKB-KW"/>
</dbReference>
<evidence type="ECO:0000256" key="3">
    <source>
        <dbReference type="HAMAP-Rule" id="MF_02071"/>
    </source>
</evidence>
<evidence type="ECO:0000259" key="6">
    <source>
        <dbReference type="Pfam" id="PF03330"/>
    </source>
</evidence>
<evidence type="ECO:0000256" key="2">
    <source>
        <dbReference type="ARBA" id="ARBA00023316"/>
    </source>
</evidence>
<evidence type="ECO:0000313" key="7">
    <source>
        <dbReference type="EMBL" id="SNB64539.1"/>
    </source>
</evidence>
<keyword evidence="8" id="KW-1185">Reference proteome</keyword>
<evidence type="ECO:0000256" key="4">
    <source>
        <dbReference type="RuleBase" id="RU003495"/>
    </source>
</evidence>
<comment type="function">
    <text evidence="3">Lytic transglycosylase with a strong preference for naked glycan strands that lack stem peptides.</text>
</comment>
<evidence type="ECO:0000313" key="8">
    <source>
        <dbReference type="Proteomes" id="UP000197065"/>
    </source>
</evidence>
<comment type="similarity">
    <text evidence="3 4">Belongs to the RlpA family.</text>
</comment>
<dbReference type="EC" id="4.2.2.-" evidence="3"/>
<dbReference type="CDD" id="cd22268">
    <property type="entry name" value="DPBB_RlpA-like"/>
    <property type="match status" value="1"/>
</dbReference>
<dbReference type="Pfam" id="PF03330">
    <property type="entry name" value="DPBB_1"/>
    <property type="match status" value="1"/>
</dbReference>
<evidence type="ECO:0000256" key="5">
    <source>
        <dbReference type="SAM" id="MobiDB-lite"/>
    </source>
</evidence>
<dbReference type="GO" id="GO:0000270">
    <property type="term" value="P:peptidoglycan metabolic process"/>
    <property type="evidence" value="ECO:0007669"/>
    <property type="project" value="UniProtKB-UniRule"/>
</dbReference>
<keyword evidence="3" id="KW-0732">Signal</keyword>
<feature type="domain" description="RlpA-like protein double-psi beta-barrel" evidence="6">
    <location>
        <begin position="39"/>
        <end position="128"/>
    </location>
</feature>
<dbReference type="HAMAP" id="MF_02071">
    <property type="entry name" value="RlpA"/>
    <property type="match status" value="1"/>
</dbReference>